<dbReference type="RefSeq" id="WP_178039271.1">
    <property type="nucleotide sequence ID" value="NZ_JBBMFE010000003.1"/>
</dbReference>
<evidence type="ECO:0000313" key="9">
    <source>
        <dbReference type="Proteomes" id="UP001438008"/>
    </source>
</evidence>
<evidence type="ECO:0000256" key="3">
    <source>
        <dbReference type="ARBA" id="ARBA00022692"/>
    </source>
</evidence>
<evidence type="ECO:0000256" key="2">
    <source>
        <dbReference type="ARBA" id="ARBA00022475"/>
    </source>
</evidence>
<evidence type="ECO:0000256" key="7">
    <source>
        <dbReference type="SAM" id="Phobius"/>
    </source>
</evidence>
<evidence type="ECO:0000256" key="6">
    <source>
        <dbReference type="SAM" id="MobiDB-lite"/>
    </source>
</evidence>
<organism evidence="8 9">
    <name type="scientific">Laedolimicola intestinihominis</name>
    <dbReference type="NCBI Taxonomy" id="3133166"/>
    <lineage>
        <taxon>Bacteria</taxon>
        <taxon>Bacillati</taxon>
        <taxon>Bacillota</taxon>
        <taxon>Clostridia</taxon>
        <taxon>Lachnospirales</taxon>
        <taxon>Lachnospiraceae</taxon>
        <taxon>Laedolimicola</taxon>
    </lineage>
</organism>
<dbReference type="NCBIfam" id="TIGR00765">
    <property type="entry name" value="yihY_not_rbn"/>
    <property type="match status" value="1"/>
</dbReference>
<feature type="transmembrane region" description="Helical" evidence="7">
    <location>
        <begin position="208"/>
        <end position="228"/>
    </location>
</feature>
<proteinExistence type="predicted"/>
<keyword evidence="2" id="KW-1003">Cell membrane</keyword>
<comment type="caution">
    <text evidence="8">The sequence shown here is derived from an EMBL/GenBank/DDBJ whole genome shotgun (WGS) entry which is preliminary data.</text>
</comment>
<feature type="transmembrane region" description="Helical" evidence="7">
    <location>
        <begin position="29"/>
        <end position="51"/>
    </location>
</feature>
<feature type="transmembrane region" description="Helical" evidence="7">
    <location>
        <begin position="172"/>
        <end position="196"/>
    </location>
</feature>
<keyword evidence="3 7" id="KW-0812">Transmembrane</keyword>
<accession>A0ABV1FGS8</accession>
<evidence type="ECO:0000313" key="8">
    <source>
        <dbReference type="EMBL" id="MEQ2471917.1"/>
    </source>
</evidence>
<dbReference type="PIRSF" id="PIRSF035875">
    <property type="entry name" value="RNase_BN"/>
    <property type="match status" value="1"/>
</dbReference>
<name>A0ABV1FGS8_9FIRM</name>
<keyword evidence="4 7" id="KW-1133">Transmembrane helix</keyword>
<gene>
    <name evidence="8" type="ORF">WMO29_05345</name>
</gene>
<feature type="region of interest" description="Disordered" evidence="6">
    <location>
        <begin position="287"/>
        <end position="308"/>
    </location>
</feature>
<dbReference type="Proteomes" id="UP001438008">
    <property type="component" value="Unassembled WGS sequence"/>
</dbReference>
<dbReference type="PANTHER" id="PTHR30213:SF0">
    <property type="entry name" value="UPF0761 MEMBRANE PROTEIN YIHY"/>
    <property type="match status" value="1"/>
</dbReference>
<feature type="transmembrane region" description="Helical" evidence="7">
    <location>
        <begin position="240"/>
        <end position="264"/>
    </location>
</feature>
<evidence type="ECO:0000256" key="4">
    <source>
        <dbReference type="ARBA" id="ARBA00022989"/>
    </source>
</evidence>
<feature type="transmembrane region" description="Helical" evidence="7">
    <location>
        <begin position="131"/>
        <end position="152"/>
    </location>
</feature>
<comment type="subcellular location">
    <subcellularLocation>
        <location evidence="1">Cell membrane</location>
        <topology evidence="1">Multi-pass membrane protein</topology>
    </subcellularLocation>
</comment>
<evidence type="ECO:0000256" key="5">
    <source>
        <dbReference type="ARBA" id="ARBA00023136"/>
    </source>
</evidence>
<sequence length="308" mass="35306">MKFVKKCIKLIMGFLNAMQEDCVGAYAAQTAYFIMLSFFPFIILLVTLVQYTSLTPADIYKAAQMIFPPSMDSFVLGIIDEVYSKTAVTISLSAIMTAWSAGKGFMGLIQGMNMIYNVEERRNYIILRLQSALYTMVFVVAIILSLVVLVFGNSLHEMAVEYIPILTYVTEIILKMKGMVSVGILAVLFMVLYRFVPNRKVRLIRQAPGAAFAAVCWYVFSIVFSLYVEYSPGLANMYGSLTTIVLVMLWLYFCMYIILIGAEINSYFEDQFRRVSYYRRMLREQKKEQAEVEKELREEAKEKAEKEI</sequence>
<dbReference type="Pfam" id="PF03631">
    <property type="entry name" value="Virul_fac_BrkB"/>
    <property type="match status" value="1"/>
</dbReference>
<keyword evidence="9" id="KW-1185">Reference proteome</keyword>
<reference evidence="8 9" key="1">
    <citation type="submission" date="2024-03" db="EMBL/GenBank/DDBJ databases">
        <title>Human intestinal bacterial collection.</title>
        <authorList>
            <person name="Pauvert C."/>
            <person name="Hitch T.C.A."/>
            <person name="Clavel T."/>
        </authorList>
    </citation>
    <scope>NUCLEOTIDE SEQUENCE [LARGE SCALE GENOMIC DNA]</scope>
    <source>
        <strain evidence="8 9">CLA-AA-H132</strain>
    </source>
</reference>
<protein>
    <submittedName>
        <fullName evidence="8">YihY/virulence factor BrkB family protein</fullName>
    </submittedName>
</protein>
<keyword evidence="5 7" id="KW-0472">Membrane</keyword>
<evidence type="ECO:0000256" key="1">
    <source>
        <dbReference type="ARBA" id="ARBA00004651"/>
    </source>
</evidence>
<dbReference type="InterPro" id="IPR017039">
    <property type="entry name" value="Virul_fac_BrkB"/>
</dbReference>
<dbReference type="EMBL" id="JBBMFE010000003">
    <property type="protein sequence ID" value="MEQ2471917.1"/>
    <property type="molecule type" value="Genomic_DNA"/>
</dbReference>
<dbReference type="PANTHER" id="PTHR30213">
    <property type="entry name" value="INNER MEMBRANE PROTEIN YHJD"/>
    <property type="match status" value="1"/>
</dbReference>